<dbReference type="PANTHER" id="PTHR45138:SF9">
    <property type="entry name" value="DIGUANYLATE CYCLASE DGCM-RELATED"/>
    <property type="match status" value="1"/>
</dbReference>
<dbReference type="InterPro" id="IPR050469">
    <property type="entry name" value="Diguanylate_Cyclase"/>
</dbReference>
<protein>
    <recommendedName>
        <fullName evidence="1">diguanylate cyclase</fullName>
        <ecNumber evidence="1">2.7.7.65</ecNumber>
    </recommendedName>
</protein>
<dbReference type="EC" id="2.7.7.65" evidence="1"/>
<dbReference type="RefSeq" id="WP_284300861.1">
    <property type="nucleotide sequence ID" value="NZ_BSSV01000009.1"/>
</dbReference>
<keyword evidence="3" id="KW-1133">Transmembrane helix</keyword>
<keyword evidence="6" id="KW-1185">Reference proteome</keyword>
<dbReference type="SUPFAM" id="SSF55073">
    <property type="entry name" value="Nucleotide cyclase"/>
    <property type="match status" value="1"/>
</dbReference>
<evidence type="ECO:0000313" key="6">
    <source>
        <dbReference type="Proteomes" id="UP001157134"/>
    </source>
</evidence>
<evidence type="ECO:0000256" key="3">
    <source>
        <dbReference type="SAM" id="Phobius"/>
    </source>
</evidence>
<dbReference type="InterPro" id="IPR029787">
    <property type="entry name" value="Nucleotide_cyclase"/>
</dbReference>
<gene>
    <name evidence="5" type="ORF">tloyanaT_33690</name>
</gene>
<organism evidence="5 6">
    <name type="scientific">Thalassotalea loyana</name>
    <dbReference type="NCBI Taxonomy" id="280483"/>
    <lineage>
        <taxon>Bacteria</taxon>
        <taxon>Pseudomonadati</taxon>
        <taxon>Pseudomonadota</taxon>
        <taxon>Gammaproteobacteria</taxon>
        <taxon>Alteromonadales</taxon>
        <taxon>Colwelliaceae</taxon>
        <taxon>Thalassotalea</taxon>
    </lineage>
</organism>
<keyword evidence="3" id="KW-0812">Transmembrane</keyword>
<dbReference type="CDD" id="cd18773">
    <property type="entry name" value="PDC1_HK_sensor"/>
    <property type="match status" value="1"/>
</dbReference>
<dbReference type="EMBL" id="BSSV01000009">
    <property type="protein sequence ID" value="GLX87116.1"/>
    <property type="molecule type" value="Genomic_DNA"/>
</dbReference>
<comment type="catalytic activity">
    <reaction evidence="2">
        <text>2 GTP = 3',3'-c-di-GMP + 2 diphosphate</text>
        <dbReference type="Rhea" id="RHEA:24898"/>
        <dbReference type="ChEBI" id="CHEBI:33019"/>
        <dbReference type="ChEBI" id="CHEBI:37565"/>
        <dbReference type="ChEBI" id="CHEBI:58805"/>
        <dbReference type="EC" id="2.7.7.65"/>
    </reaction>
</comment>
<dbReference type="Proteomes" id="UP001157134">
    <property type="component" value="Unassembled WGS sequence"/>
</dbReference>
<dbReference type="SMART" id="SM00267">
    <property type="entry name" value="GGDEF"/>
    <property type="match status" value="1"/>
</dbReference>
<dbReference type="Gene3D" id="3.30.70.270">
    <property type="match status" value="1"/>
</dbReference>
<dbReference type="PANTHER" id="PTHR45138">
    <property type="entry name" value="REGULATORY COMPONENTS OF SENSORY TRANSDUCTION SYSTEM"/>
    <property type="match status" value="1"/>
</dbReference>
<name>A0ABQ6HG73_9GAMM</name>
<feature type="transmembrane region" description="Helical" evidence="3">
    <location>
        <begin position="12"/>
        <end position="32"/>
    </location>
</feature>
<sequence length="591" mass="67202">MKNRQFSRIYFLYLAIFFVVISGISVLTVSHLENKFKTYIKDSLETVLFTVEKATQVYIEGRKNYIKAIARSDNVINNSIKLTQSRLLNDDIAKKQALIELRHYMRPILQNNQDLGFFIIATDRVNLASIRDANIGTTNLIEHHYPEHLASAFKGATVLTPPLLSDIKLKNQYGVLVDNSVTMFIITPIIEPNGNINNVIAIRLNPRVHLSKLASLGRIGDTGETYAFDKDARMITESRFTSQLQLTHLQPLYGSDGIKITDPGVNLLENPPIYPSDHEKPLTQMAQQATQGINGFNLNGYRDYRGVTVLGTWLWMPKLGIGFTTEIDAAEALLPFQHTVKVFVVVMVITFSLCLIMLTVIWRMRRRWQLQTLRLNKALEKKVKIRTNYLEKAKADLKKAMADLKETAATDALTGLSNRRHFDTVFEKEWKRNLRDKKSLSILLFDVDHFKSYNDNYGHLAGDNCLIELAEFLKSADIARRPGDVIARYGGEEFIVLLSDVSVEHAKAVAERICQGINQLNIPHNHRDDRLSHVTVSVGISYCDALYRIYPNMLIDHADKALYQAKRAGRNQITLYQDSYHSKANSPDIHN</sequence>
<evidence type="ECO:0000256" key="2">
    <source>
        <dbReference type="ARBA" id="ARBA00034247"/>
    </source>
</evidence>
<dbReference type="CDD" id="cd01949">
    <property type="entry name" value="GGDEF"/>
    <property type="match status" value="1"/>
</dbReference>
<dbReference type="NCBIfam" id="TIGR00254">
    <property type="entry name" value="GGDEF"/>
    <property type="match status" value="1"/>
</dbReference>
<evidence type="ECO:0000259" key="4">
    <source>
        <dbReference type="PROSITE" id="PS50887"/>
    </source>
</evidence>
<keyword evidence="3" id="KW-0472">Membrane</keyword>
<evidence type="ECO:0000313" key="5">
    <source>
        <dbReference type="EMBL" id="GLX87116.1"/>
    </source>
</evidence>
<feature type="domain" description="GGDEF" evidence="4">
    <location>
        <begin position="438"/>
        <end position="578"/>
    </location>
</feature>
<dbReference type="InterPro" id="IPR043128">
    <property type="entry name" value="Rev_trsase/Diguanyl_cyclase"/>
</dbReference>
<comment type="caution">
    <text evidence="5">The sequence shown here is derived from an EMBL/GenBank/DDBJ whole genome shotgun (WGS) entry which is preliminary data.</text>
</comment>
<proteinExistence type="predicted"/>
<evidence type="ECO:0000256" key="1">
    <source>
        <dbReference type="ARBA" id="ARBA00012528"/>
    </source>
</evidence>
<dbReference type="PROSITE" id="PS50887">
    <property type="entry name" value="GGDEF"/>
    <property type="match status" value="1"/>
</dbReference>
<dbReference type="InterPro" id="IPR000160">
    <property type="entry name" value="GGDEF_dom"/>
</dbReference>
<dbReference type="Pfam" id="PF00990">
    <property type="entry name" value="GGDEF"/>
    <property type="match status" value="1"/>
</dbReference>
<reference evidence="5 6" key="1">
    <citation type="submission" date="2023-03" db="EMBL/GenBank/DDBJ databases">
        <title>Thalassotalea loyana LMG 22536T draft genome sequence.</title>
        <authorList>
            <person name="Sawabe T."/>
        </authorList>
    </citation>
    <scope>NUCLEOTIDE SEQUENCE [LARGE SCALE GENOMIC DNA]</scope>
    <source>
        <strain evidence="5 6">LMG 22536</strain>
    </source>
</reference>
<accession>A0ABQ6HG73</accession>
<feature type="transmembrane region" description="Helical" evidence="3">
    <location>
        <begin position="342"/>
        <end position="362"/>
    </location>
</feature>